<organism evidence="2 3">
    <name type="scientific">Podila verticillata NRRL 6337</name>
    <dbReference type="NCBI Taxonomy" id="1069443"/>
    <lineage>
        <taxon>Eukaryota</taxon>
        <taxon>Fungi</taxon>
        <taxon>Fungi incertae sedis</taxon>
        <taxon>Mucoromycota</taxon>
        <taxon>Mortierellomycotina</taxon>
        <taxon>Mortierellomycetes</taxon>
        <taxon>Mortierellales</taxon>
        <taxon>Mortierellaceae</taxon>
        <taxon>Podila</taxon>
    </lineage>
</organism>
<evidence type="ECO:0000313" key="3">
    <source>
        <dbReference type="Proteomes" id="UP000243308"/>
    </source>
</evidence>
<keyword evidence="1" id="KW-0732">Signal</keyword>
<feature type="chain" id="PRO_5001816051" evidence="1">
    <location>
        <begin position="19"/>
        <end position="109"/>
    </location>
</feature>
<accession>A0A086TLM6</accession>
<feature type="signal peptide" evidence="1">
    <location>
        <begin position="1"/>
        <end position="18"/>
    </location>
</feature>
<evidence type="ECO:0000313" key="2">
    <source>
        <dbReference type="EMBL" id="KFH62853.1"/>
    </source>
</evidence>
<sequence>MKIITVLAAVATARIASAALFECSHNSQNYMCQVQVGEQWTTLQGLHDGTIYSKCTGDGAYCWNVISYANTVGADIHVSVTNNGAFCSFDMTWGHMAASGIKTATKRAC</sequence>
<keyword evidence="3" id="KW-1185">Reference proteome</keyword>
<evidence type="ECO:0000256" key="1">
    <source>
        <dbReference type="SAM" id="SignalP"/>
    </source>
</evidence>
<protein>
    <submittedName>
        <fullName evidence="2">Uncharacterized protein</fullName>
    </submittedName>
</protein>
<dbReference type="Proteomes" id="UP000243308">
    <property type="component" value="Unassembled WGS sequence"/>
</dbReference>
<proteinExistence type="predicted"/>
<dbReference type="AlphaFoldDB" id="A0A086TLM6"/>
<reference evidence="2 3" key="1">
    <citation type="submission" date="2011-02" db="EMBL/GenBank/DDBJ databases">
        <title>The Genome Sequence of Mortierella verticillata NRRL 6337.</title>
        <authorList>
            <consortium name="The Broad Institute Genome Sequencing Platform"/>
            <person name="Russ C."/>
            <person name="Cuomo C."/>
            <person name="Burger G."/>
            <person name="Gray M.W."/>
            <person name="Holland P.W.H."/>
            <person name="King N."/>
            <person name="Lang F.B.F."/>
            <person name="Roger A.J."/>
            <person name="Ruiz-Trillo I."/>
            <person name="Young S.K."/>
            <person name="Zeng Q."/>
            <person name="Gargeya S."/>
            <person name="Alvarado L."/>
            <person name="Berlin A."/>
            <person name="Chapman S.B."/>
            <person name="Chen Z."/>
            <person name="Freedman E."/>
            <person name="Gellesch M."/>
            <person name="Goldberg J."/>
            <person name="Griggs A."/>
            <person name="Gujja S."/>
            <person name="Heilman E."/>
            <person name="Heiman D."/>
            <person name="Howarth C."/>
            <person name="Mehta T."/>
            <person name="Neiman D."/>
            <person name="Pearson M."/>
            <person name="Roberts A."/>
            <person name="Saif S."/>
            <person name="Shea T."/>
            <person name="Shenoy N."/>
            <person name="Sisk P."/>
            <person name="Stolte C."/>
            <person name="Sykes S."/>
            <person name="White J."/>
            <person name="Yandava C."/>
            <person name="Haas B."/>
            <person name="Nusbaum C."/>
            <person name="Birren B."/>
        </authorList>
    </citation>
    <scope>NUCLEOTIDE SEQUENCE [LARGE SCALE GENOMIC DNA]</scope>
    <source>
        <strain evidence="2 3">NRRL 6337</strain>
    </source>
</reference>
<gene>
    <name evidence="2" type="ORF">MVEG_11378</name>
</gene>
<name>A0A086TLM6_9FUNG</name>
<dbReference type="EMBL" id="KN042430">
    <property type="protein sequence ID" value="KFH62853.1"/>
    <property type="molecule type" value="Genomic_DNA"/>
</dbReference>